<dbReference type="EMBL" id="CACSAS010000001">
    <property type="protein sequence ID" value="CAA0086951.1"/>
    <property type="molecule type" value="Genomic_DNA"/>
</dbReference>
<dbReference type="Gene3D" id="3.40.50.300">
    <property type="entry name" value="P-loop containing nucleotide triphosphate hydrolases"/>
    <property type="match status" value="1"/>
</dbReference>
<organism evidence="1 2">
    <name type="scientific">Starkeya nomas</name>
    <dbReference type="NCBI Taxonomy" id="2666134"/>
    <lineage>
        <taxon>Bacteria</taxon>
        <taxon>Pseudomonadati</taxon>
        <taxon>Pseudomonadota</taxon>
        <taxon>Alphaproteobacteria</taxon>
        <taxon>Hyphomicrobiales</taxon>
        <taxon>Xanthobacteraceae</taxon>
        <taxon>Starkeya</taxon>
    </lineage>
</organism>
<dbReference type="InterPro" id="IPR027417">
    <property type="entry name" value="P-loop_NTPase"/>
</dbReference>
<protein>
    <recommendedName>
        <fullName evidence="3">Terminase large subunit gp17-like C-terminal domain-containing protein</fullName>
    </recommendedName>
</protein>
<evidence type="ECO:0000313" key="2">
    <source>
        <dbReference type="Proteomes" id="UP000433050"/>
    </source>
</evidence>
<evidence type="ECO:0000313" key="1">
    <source>
        <dbReference type="EMBL" id="CAA0086951.1"/>
    </source>
</evidence>
<keyword evidence="2" id="KW-1185">Reference proteome</keyword>
<gene>
    <name evidence="1" type="ORF">STARVERO_00339</name>
</gene>
<name>A0A5S9NCI0_9HYPH</name>
<accession>A0A5S9NCI0</accession>
<dbReference type="RefSeq" id="WP_159597685.1">
    <property type="nucleotide sequence ID" value="NZ_CACSAS010000001.1"/>
</dbReference>
<dbReference type="NCBIfam" id="TIGR01630">
    <property type="entry name" value="psiM2_ORF9"/>
    <property type="match status" value="1"/>
</dbReference>
<evidence type="ECO:0008006" key="3">
    <source>
        <dbReference type="Google" id="ProtNLM"/>
    </source>
</evidence>
<reference evidence="1 2" key="1">
    <citation type="submission" date="2019-12" db="EMBL/GenBank/DDBJ databases">
        <authorList>
            <person name="Reyes-Prieto M."/>
        </authorList>
    </citation>
    <scope>NUCLEOTIDE SEQUENCE [LARGE SCALE GENOMIC DNA]</scope>
    <source>
        <strain evidence="1">HF14-78462</strain>
    </source>
</reference>
<dbReference type="Proteomes" id="UP000433050">
    <property type="component" value="Unassembled WGS sequence"/>
</dbReference>
<dbReference type="AlphaFoldDB" id="A0A5S9NCI0"/>
<dbReference type="InterPro" id="IPR006517">
    <property type="entry name" value="Phage_terminase_lsu-like_C"/>
</dbReference>
<proteinExistence type="predicted"/>
<sequence>MISVPKIEADLSPRQFRDELAKFTAAYRARVELECEAFPVDPAARKARRANVLDPVTGFRYFAETYFPHYLTKAPSLLHLHLFADLPRIASAGGGAREVTIAPRGAAKSTLISLIYPIWRALIGRSRYAIIAMDSYAQAALLIEAIKTELEENPRLIMDFPEIAGQGRVWREGEIVLKNNVMIQGVGGGMKLRGRRHGPHRPDLVVLDDIENDENVRSPEQRDKLESWVLKAVLKLGPADGSLDLLHIGTVVHWDAVILRNAARPGWRKHHFKALMTMPSDMKLWDRFEEILRNDGEDQAREFYEQNRVWMDEGAVLNWPAMQTLLQLMKERVESPSAFASEQQGVPTPENAPFQKLHYFVMASRQWLHFGAVDPSLGKSGKGRDPSAILVGALDRTGSSPVLCVVEASIRKRLPDVIIADTIALQREYQCQLWAVETVQFQEFLRTTLMAEALRQGVMLPALPVDQIADKTLRIERLQPHTSVGSIRFNAAHSTLLQQLQQFPFADHDDGPDALEMLWSLAIRYGAGAAGSVGSMRGGSVGNHNTMGGYRLS</sequence>